<keyword evidence="1" id="KW-0732">Signal</keyword>
<proteinExistence type="predicted"/>
<protein>
    <submittedName>
        <fullName evidence="2">DUF4783 domain-containing protein</fullName>
    </submittedName>
</protein>
<comment type="caution">
    <text evidence="2">The sequence shown here is derived from an EMBL/GenBank/DDBJ whole genome shotgun (WGS) entry which is preliminary data.</text>
</comment>
<dbReference type="Gene3D" id="3.10.450.50">
    <property type="match status" value="1"/>
</dbReference>
<dbReference type="AlphaFoldDB" id="A0A4U1C4C8"/>
<reference evidence="2 3" key="1">
    <citation type="submission" date="2019-04" db="EMBL/GenBank/DDBJ databases">
        <title>Pedobacter sp. AR-2-6 sp. nov., isolated from Arctic soil.</title>
        <authorList>
            <person name="Dahal R.H."/>
            <person name="Kim D.-U."/>
        </authorList>
    </citation>
    <scope>NUCLEOTIDE SEQUENCE [LARGE SCALE GENOMIC DNA]</scope>
    <source>
        <strain evidence="2 3">AR-2-6</strain>
    </source>
</reference>
<evidence type="ECO:0000313" key="2">
    <source>
        <dbReference type="EMBL" id="TKC00060.1"/>
    </source>
</evidence>
<sequence>MKPLLALLFLLWHIPSNNAIQADIIDELAVEFRAGNAKEIGKHFASSVELIVIDQEDVYSKAQSEQILKDFFIKNSPLKSTIIHRISSNPNYRYGILSLNTKTGKFRVTVTLKLIKATNAFLINELRIEQDRE</sequence>
<keyword evidence="3" id="KW-1185">Reference proteome</keyword>
<feature type="chain" id="PRO_5021005886" evidence="1">
    <location>
        <begin position="20"/>
        <end position="133"/>
    </location>
</feature>
<evidence type="ECO:0000313" key="3">
    <source>
        <dbReference type="Proteomes" id="UP000310477"/>
    </source>
</evidence>
<gene>
    <name evidence="2" type="ORF">FA045_10250</name>
</gene>
<dbReference type="Pfam" id="PF16022">
    <property type="entry name" value="DUF4783"/>
    <property type="match status" value="1"/>
</dbReference>
<evidence type="ECO:0000256" key="1">
    <source>
        <dbReference type="SAM" id="SignalP"/>
    </source>
</evidence>
<dbReference type="EMBL" id="SWBO01000005">
    <property type="protein sequence ID" value="TKC00060.1"/>
    <property type="molecule type" value="Genomic_DNA"/>
</dbReference>
<dbReference type="OrthoDB" id="1524766at2"/>
<accession>A0A4U1C4C8</accession>
<feature type="signal peptide" evidence="1">
    <location>
        <begin position="1"/>
        <end position="19"/>
    </location>
</feature>
<dbReference type="InterPro" id="IPR031977">
    <property type="entry name" value="DUF4783"/>
</dbReference>
<name>A0A4U1C4C8_9SPHI</name>
<dbReference type="Proteomes" id="UP000310477">
    <property type="component" value="Unassembled WGS sequence"/>
</dbReference>
<organism evidence="2 3">
    <name type="scientific">Pedobacter cryotolerans</name>
    <dbReference type="NCBI Taxonomy" id="2571270"/>
    <lineage>
        <taxon>Bacteria</taxon>
        <taxon>Pseudomonadati</taxon>
        <taxon>Bacteroidota</taxon>
        <taxon>Sphingobacteriia</taxon>
        <taxon>Sphingobacteriales</taxon>
        <taxon>Sphingobacteriaceae</taxon>
        <taxon>Pedobacter</taxon>
    </lineage>
</organism>